<proteinExistence type="predicted"/>
<keyword evidence="4" id="KW-1185">Reference proteome</keyword>
<reference evidence="5" key="1">
    <citation type="submission" date="2025-08" db="UniProtKB">
        <authorList>
            <consortium name="RefSeq"/>
        </authorList>
    </citation>
    <scope>IDENTIFICATION</scope>
    <source>
        <tissue evidence="5">Whole Larva</tissue>
    </source>
</reference>
<evidence type="ECO:0000259" key="3">
    <source>
        <dbReference type="PROSITE" id="PS50200"/>
    </source>
</evidence>
<keyword evidence="1" id="KW-0175">Coiled coil</keyword>
<dbReference type="GeneID" id="108560770"/>
<dbReference type="SUPFAM" id="SSF54236">
    <property type="entry name" value="Ubiquitin-like"/>
    <property type="match status" value="1"/>
</dbReference>
<dbReference type="InterPro" id="IPR029071">
    <property type="entry name" value="Ubiquitin-like_domsf"/>
</dbReference>
<feature type="domain" description="Ras-associating" evidence="3">
    <location>
        <begin position="1"/>
        <end position="82"/>
    </location>
</feature>
<protein>
    <submittedName>
        <fullName evidence="5">Ras association domain-containing protein 8 isoform X4</fullName>
    </submittedName>
</protein>
<name>A0ABM1MHB3_NICVS</name>
<dbReference type="PANTHER" id="PTHR15286:SF6">
    <property type="entry name" value="GH01133P"/>
    <property type="match status" value="1"/>
</dbReference>
<evidence type="ECO:0000313" key="4">
    <source>
        <dbReference type="Proteomes" id="UP000695000"/>
    </source>
</evidence>
<dbReference type="Pfam" id="PF21712">
    <property type="entry name" value="RASSF8-10_RA"/>
    <property type="match status" value="1"/>
</dbReference>
<evidence type="ECO:0000256" key="2">
    <source>
        <dbReference type="SAM" id="MobiDB-lite"/>
    </source>
</evidence>
<feature type="compositionally biased region" description="Polar residues" evidence="2">
    <location>
        <begin position="111"/>
        <end position="120"/>
    </location>
</feature>
<gene>
    <name evidence="5" type="primary">LOC108560770</name>
</gene>
<dbReference type="InterPro" id="IPR033593">
    <property type="entry name" value="N-RASSF"/>
</dbReference>
<dbReference type="SMART" id="SM00314">
    <property type="entry name" value="RA"/>
    <property type="match status" value="1"/>
</dbReference>
<dbReference type="InterPro" id="IPR048945">
    <property type="entry name" value="RASSF8/10_RA"/>
</dbReference>
<evidence type="ECO:0000256" key="1">
    <source>
        <dbReference type="SAM" id="Coils"/>
    </source>
</evidence>
<accession>A0ABM1MHB3</accession>
<dbReference type="PANTHER" id="PTHR15286">
    <property type="entry name" value="RAS-ASSOCIATING DOMAIN CONTAINING PROTEIN"/>
    <property type="match status" value="1"/>
</dbReference>
<dbReference type="Proteomes" id="UP000695000">
    <property type="component" value="Unplaced"/>
</dbReference>
<dbReference type="Gene3D" id="3.10.20.90">
    <property type="entry name" value="Phosphatidylinositol 3-kinase Catalytic Subunit, Chain A, domain 1"/>
    <property type="match status" value="1"/>
</dbReference>
<evidence type="ECO:0000313" key="5">
    <source>
        <dbReference type="RefSeq" id="XP_017773963.1"/>
    </source>
</evidence>
<dbReference type="InterPro" id="IPR000159">
    <property type="entry name" value="RA_dom"/>
</dbReference>
<dbReference type="RefSeq" id="XP_017773963.1">
    <property type="nucleotide sequence ID" value="XM_017918474.1"/>
</dbReference>
<sequence length="408" mass="46713">MELKVWVEGIQRIVCGVTEATTCQDVVFALAHATGKSGRFTLIERWRNNERQLAPTENPMKILMKWGEYSNDVQFILQWSESKSSRPKISTSQPAPQLTNITIDSPERQQKSPNYNSANTVDNVGVVKGIPQEFTNNKVEEDSVNKFQKIEESVLYNAQYRELVSLVNYQRDKLSSQQVDLTKFDAEIVFWEGKEREKQFQLDFIAQELATMTNASRINSDQIQALGYVEEEVEIVKQQEKTLKSEITLLRSKLANCETELLQCKNKIRLVMDEVQMEQRVIARRSESRKQLERNLLVEMERLQGDIELAKQSTELHHLTAESLKKEGVFVKVAALEAAIIEKKKQVEHLVTEMKEANLQSLTIAPQEELKQVFEGPNRAGSTRKMIGSPRQLENAVPTNKNPHGVWV</sequence>
<feature type="compositionally biased region" description="Polar residues" evidence="2">
    <location>
        <begin position="86"/>
        <end position="103"/>
    </location>
</feature>
<feature type="coiled-coil region" evidence="1">
    <location>
        <begin position="333"/>
        <end position="360"/>
    </location>
</feature>
<dbReference type="PROSITE" id="PS50200">
    <property type="entry name" value="RA"/>
    <property type="match status" value="1"/>
</dbReference>
<organism evidence="4 5">
    <name type="scientific">Nicrophorus vespilloides</name>
    <name type="common">Boreal carrion beetle</name>
    <dbReference type="NCBI Taxonomy" id="110193"/>
    <lineage>
        <taxon>Eukaryota</taxon>
        <taxon>Metazoa</taxon>
        <taxon>Ecdysozoa</taxon>
        <taxon>Arthropoda</taxon>
        <taxon>Hexapoda</taxon>
        <taxon>Insecta</taxon>
        <taxon>Pterygota</taxon>
        <taxon>Neoptera</taxon>
        <taxon>Endopterygota</taxon>
        <taxon>Coleoptera</taxon>
        <taxon>Polyphaga</taxon>
        <taxon>Staphyliniformia</taxon>
        <taxon>Silphidae</taxon>
        <taxon>Nicrophorinae</taxon>
        <taxon>Nicrophorus</taxon>
    </lineage>
</organism>
<feature type="region of interest" description="Disordered" evidence="2">
    <location>
        <begin position="86"/>
        <end position="120"/>
    </location>
</feature>